<dbReference type="GO" id="GO:0003676">
    <property type="term" value="F:nucleic acid binding"/>
    <property type="evidence" value="ECO:0007669"/>
    <property type="project" value="InterPro"/>
</dbReference>
<reference evidence="6 7" key="1">
    <citation type="journal article" date="2021" name="Nat. Plants">
        <title>The Taxus genome provides insights into paclitaxel biosynthesis.</title>
        <authorList>
            <person name="Xiong X."/>
            <person name="Gou J."/>
            <person name="Liao Q."/>
            <person name="Li Y."/>
            <person name="Zhou Q."/>
            <person name="Bi G."/>
            <person name="Li C."/>
            <person name="Du R."/>
            <person name="Wang X."/>
            <person name="Sun T."/>
            <person name="Guo L."/>
            <person name="Liang H."/>
            <person name="Lu P."/>
            <person name="Wu Y."/>
            <person name="Zhang Z."/>
            <person name="Ro D.K."/>
            <person name="Shang Y."/>
            <person name="Huang S."/>
            <person name="Yan J."/>
        </authorList>
    </citation>
    <scope>NUCLEOTIDE SEQUENCE [LARGE SCALE GENOMIC DNA]</scope>
    <source>
        <strain evidence="6">Ta-2019</strain>
    </source>
</reference>
<dbReference type="EMBL" id="JAHRHJ020000009">
    <property type="protein sequence ID" value="KAH9300986.1"/>
    <property type="molecule type" value="Genomic_DNA"/>
</dbReference>
<dbReference type="GO" id="GO:0015074">
    <property type="term" value="P:DNA integration"/>
    <property type="evidence" value="ECO:0007669"/>
    <property type="project" value="InterPro"/>
</dbReference>
<dbReference type="InterPro" id="IPR012337">
    <property type="entry name" value="RNaseH-like_sf"/>
</dbReference>
<dbReference type="FunFam" id="2.160.20.70:FF:000006">
    <property type="entry name" value="Adenylyl cyclase-associated protein"/>
    <property type="match status" value="1"/>
</dbReference>
<feature type="region of interest" description="Disordered" evidence="3">
    <location>
        <begin position="28"/>
        <end position="54"/>
    </location>
</feature>
<dbReference type="SUPFAM" id="SSF101278">
    <property type="entry name" value="N-terminal domain of adenylylcyclase associated protein, CAP"/>
    <property type="match status" value="1"/>
</dbReference>
<dbReference type="GO" id="GO:0005737">
    <property type="term" value="C:cytoplasm"/>
    <property type="evidence" value="ECO:0007669"/>
    <property type="project" value="TreeGrafter"/>
</dbReference>
<dbReference type="Gene3D" id="1.25.40.330">
    <property type="entry name" value="Adenylate cyclase-associated CAP, N-terminal domain"/>
    <property type="match status" value="1"/>
</dbReference>
<protein>
    <recommendedName>
        <fullName evidence="2">Adenylyl cyclase-associated protein</fullName>
    </recommendedName>
</protein>
<dbReference type="Pfam" id="PF01213">
    <property type="entry name" value="CAP_N-CM"/>
    <property type="match status" value="1"/>
</dbReference>
<dbReference type="GO" id="GO:0019933">
    <property type="term" value="P:cAMP-mediated signaling"/>
    <property type="evidence" value="ECO:0007669"/>
    <property type="project" value="TreeGrafter"/>
</dbReference>
<dbReference type="AlphaFoldDB" id="A0AA38FGZ4"/>
<evidence type="ECO:0000259" key="5">
    <source>
        <dbReference type="PROSITE" id="PS51329"/>
    </source>
</evidence>
<dbReference type="InterPro" id="IPR001837">
    <property type="entry name" value="Adenylate_cyclase-assoc_CAP"/>
</dbReference>
<evidence type="ECO:0000256" key="3">
    <source>
        <dbReference type="SAM" id="MobiDB-lite"/>
    </source>
</evidence>
<dbReference type="CDD" id="cd09272">
    <property type="entry name" value="RNase_HI_RT_Ty1"/>
    <property type="match status" value="1"/>
</dbReference>
<keyword evidence="7" id="KW-1185">Reference proteome</keyword>
<dbReference type="InterPro" id="IPR036397">
    <property type="entry name" value="RNaseH_sf"/>
</dbReference>
<evidence type="ECO:0000313" key="6">
    <source>
        <dbReference type="EMBL" id="KAH9300986.1"/>
    </source>
</evidence>
<dbReference type="InterPro" id="IPR006599">
    <property type="entry name" value="CARP_motif"/>
</dbReference>
<dbReference type="InterPro" id="IPR036222">
    <property type="entry name" value="CAP_N_sf"/>
</dbReference>
<feature type="compositionally biased region" description="Pro residues" evidence="3">
    <location>
        <begin position="248"/>
        <end position="260"/>
    </location>
</feature>
<dbReference type="GO" id="GO:0007015">
    <property type="term" value="P:actin filament organization"/>
    <property type="evidence" value="ECO:0007669"/>
    <property type="project" value="TreeGrafter"/>
</dbReference>
<feature type="region of interest" description="Disordered" evidence="3">
    <location>
        <begin position="308"/>
        <end position="332"/>
    </location>
</feature>
<dbReference type="PANTHER" id="PTHR10652">
    <property type="entry name" value="ADENYLYL CYCLASE-ASSOCIATED PROTEIN"/>
    <property type="match status" value="1"/>
</dbReference>
<accession>A0AA38FGZ4</accession>
<dbReference type="GO" id="GO:0003779">
    <property type="term" value="F:actin binding"/>
    <property type="evidence" value="ECO:0007669"/>
    <property type="project" value="InterPro"/>
</dbReference>
<dbReference type="InterPro" id="IPR017901">
    <property type="entry name" value="C-CAP_CF_C-like"/>
</dbReference>
<feature type="region of interest" description="Disordered" evidence="3">
    <location>
        <begin position="235"/>
        <end position="260"/>
    </location>
</feature>
<organism evidence="6 7">
    <name type="scientific">Taxus chinensis</name>
    <name type="common">Chinese yew</name>
    <name type="synonym">Taxus wallichiana var. chinensis</name>
    <dbReference type="NCBI Taxonomy" id="29808"/>
    <lineage>
        <taxon>Eukaryota</taxon>
        <taxon>Viridiplantae</taxon>
        <taxon>Streptophyta</taxon>
        <taxon>Embryophyta</taxon>
        <taxon>Tracheophyta</taxon>
        <taxon>Spermatophyta</taxon>
        <taxon>Pinopsida</taxon>
        <taxon>Pinidae</taxon>
        <taxon>Conifers II</taxon>
        <taxon>Cupressales</taxon>
        <taxon>Taxaceae</taxon>
        <taxon>Taxus</taxon>
    </lineage>
</organism>
<feature type="compositionally biased region" description="Polar residues" evidence="3">
    <location>
        <begin position="42"/>
        <end position="54"/>
    </location>
</feature>
<feature type="domain" description="C-CAP/cofactor C-like" evidence="5">
    <location>
        <begin position="330"/>
        <end position="467"/>
    </location>
</feature>
<sequence>METLVARLEAAVSKLEALDSKLGLVDSFNPNPNPPITKTEGPPQSSARGSDDPSISQYDQLVEQLFGKVLTAAEKIGGQVLDATLVLKDAFAVHRGFLLKIKQCKQPDLEGLTRMIEPLNQTISKANALTEGRRTESFNHLKTVAESLTAFVWIAYSGKDCGLSLPGAHVEESWQAAEFYNNKVLVEYRNKDNNHVDWAKAMKELYVPGLRDYVKIFYPTGPVWNPSGVDVNLSPHGNIPTATAPPAARRPPPPPPPPAFVPTEVAESPKEGMSAIFQEINAGEAVTAGLRKVTDDMKTKNRTDRSGVVAVGSGKDKNATSSRSFSKSGPPKLELQMGRKWVVENQIGQKKLEIDDCDPKQSVYIFGCKDSVLQVKGKVNNITVDKCTKTGVVFTDVVAACEIVNCNSIEVQCQGSAPTIAIDNTSSCQLYLGRGSLGASITTAKSSEVNVLVPGATDDADLVEHPLPEQFTHAYKDGRVESQGKFLTLVGAMTDDERSRVDKFNGQNFSLWKMQMEDYLYLKDLYTPLSEKVTKGALVVVRGKKVGTLSDNGGEYCNNEFNDYCSKNGIRRKKTVPGTPQQNEVSERMNRTIMEHARSMSGEPERFDEAMKVDASKKWEQTMDEEHKSLMENQTWDLVKLPEGKRALQNKWCLYVDGMLVAGENMQEIKILKKQLSESFDMKDLGAARQILDSDMAGDVDSKRSTTEASKEMIWLQQLLEELGHKQEECKLHSDSQSAIHLAKNSTFHSRTKHKQWRYHFIRATLEEDKLKLEKIHTSKNPADMMTKVVTRDKLKLCSTLVGLRG</sequence>
<dbReference type="InterPro" id="IPR013992">
    <property type="entry name" value="Adenylate_cyclase-assoc_CAP_N"/>
</dbReference>
<dbReference type="Gene3D" id="3.30.420.10">
    <property type="entry name" value="Ribonuclease H-like superfamily/Ribonuclease H"/>
    <property type="match status" value="1"/>
</dbReference>
<dbReference type="InterPro" id="IPR036223">
    <property type="entry name" value="CAP_C_sf"/>
</dbReference>
<feature type="domain" description="Integrase catalytic" evidence="4">
    <location>
        <begin position="450"/>
        <end position="651"/>
    </location>
</feature>
<dbReference type="PROSITE" id="PS50994">
    <property type="entry name" value="INTEGRASE"/>
    <property type="match status" value="1"/>
</dbReference>
<dbReference type="Gene3D" id="2.160.20.70">
    <property type="match status" value="1"/>
</dbReference>
<dbReference type="PANTHER" id="PTHR10652:SF0">
    <property type="entry name" value="ADENYLYL CYCLASE-ASSOCIATED PROTEIN"/>
    <property type="match status" value="1"/>
</dbReference>
<dbReference type="PROSITE" id="PS51329">
    <property type="entry name" value="C_CAP_COFACTOR_C"/>
    <property type="match status" value="1"/>
</dbReference>
<dbReference type="Pfam" id="PF21938">
    <property type="entry name" value="CAP_N"/>
    <property type="match status" value="1"/>
</dbReference>
<dbReference type="SUPFAM" id="SSF53098">
    <property type="entry name" value="Ribonuclease H-like"/>
    <property type="match status" value="1"/>
</dbReference>
<evidence type="ECO:0000256" key="2">
    <source>
        <dbReference type="RuleBase" id="RU000647"/>
    </source>
</evidence>
<dbReference type="InterPro" id="IPR053950">
    <property type="entry name" value="CAP_N"/>
</dbReference>
<dbReference type="InterPro" id="IPR013912">
    <property type="entry name" value="Adenylate_cyclase-assoc_CAP_C"/>
</dbReference>
<dbReference type="SUPFAM" id="SSF69340">
    <property type="entry name" value="C-terminal domain of adenylylcyclase associated protein"/>
    <property type="match status" value="1"/>
</dbReference>
<dbReference type="Proteomes" id="UP000824469">
    <property type="component" value="Unassembled WGS sequence"/>
</dbReference>
<dbReference type="Pfam" id="PF08603">
    <property type="entry name" value="CAP_C"/>
    <property type="match status" value="1"/>
</dbReference>
<evidence type="ECO:0000256" key="1">
    <source>
        <dbReference type="ARBA" id="ARBA00007659"/>
    </source>
</evidence>
<evidence type="ECO:0000259" key="4">
    <source>
        <dbReference type="PROSITE" id="PS50994"/>
    </source>
</evidence>
<dbReference type="GO" id="GO:0008179">
    <property type="term" value="F:adenylate cyclase binding"/>
    <property type="evidence" value="ECO:0007669"/>
    <property type="project" value="TreeGrafter"/>
</dbReference>
<proteinExistence type="inferred from homology"/>
<dbReference type="InterPro" id="IPR016098">
    <property type="entry name" value="CAP/MinC_C"/>
</dbReference>
<dbReference type="FunFam" id="1.25.40.330:FF:000001">
    <property type="entry name" value="Adenylyl cyclase-associated protein"/>
    <property type="match status" value="1"/>
</dbReference>
<dbReference type="InterPro" id="IPR001584">
    <property type="entry name" value="Integrase_cat-core"/>
</dbReference>
<gene>
    <name evidence="6" type="ORF">KI387_012569</name>
</gene>
<comment type="similarity">
    <text evidence="1 2">Belongs to the CAP family.</text>
</comment>
<evidence type="ECO:0000313" key="7">
    <source>
        <dbReference type="Proteomes" id="UP000824469"/>
    </source>
</evidence>
<name>A0AA38FGZ4_TAXCH</name>
<comment type="caution">
    <text evidence="6">The sequence shown here is derived from an EMBL/GenBank/DDBJ whole genome shotgun (WGS) entry which is preliminary data.</text>
</comment>
<dbReference type="SMART" id="SM00673">
    <property type="entry name" value="CARP"/>
    <property type="match status" value="2"/>
</dbReference>